<feature type="region of interest" description="Disordered" evidence="2">
    <location>
        <begin position="1"/>
        <end position="31"/>
    </location>
</feature>
<dbReference type="OrthoDB" id="18978at2759"/>
<feature type="compositionally biased region" description="Basic and acidic residues" evidence="2">
    <location>
        <begin position="430"/>
        <end position="455"/>
    </location>
</feature>
<sequence length="455" mass="51651">MGRKRDSSKSNNRYSKRHPTKQIIDDNGSDNDSVLNDAASIVSIYSNASHPNARYDLDDGILSGQQSPDYCEEDVNGTIVGNEDGVAHFDDFASKLSMVLEELQSTKSQKDRLRHYDSLVKAFQTRYLGDDYLDNRKMTLQEVIEHGIKRLGDESGSAALILSLTLITIGDECDDFFRSIYGHIERILIDPTAKPLVRSRAATALSLGCFITDYGMEKIAELSNQLLLIAFSPVRGHPDANQLMAVNLLKAMCLNMFNFLSTIADDEFVAELIGPDMNKLIKCLESSHLELRLAAGECIALLYENCMENDLDLHLFNIHELREKFSQLATDSQKSKSKKELRTQRSNFRQILRTIEGDSYGPETIKFGCEKLEIDSWKMKRYYDTFCSVLGSGMNLHLSQNPMLRDIFELGPVLLDQVLNTKNTKLNARNQHETNRKNREMNRSKMRGKRGDFDY</sequence>
<evidence type="ECO:0000256" key="2">
    <source>
        <dbReference type="SAM" id="MobiDB-lite"/>
    </source>
</evidence>
<reference evidence="5" key="2">
    <citation type="submission" date="2020-06" db="EMBL/GenBank/DDBJ databases">
        <authorList>
            <person name="Ji K."/>
            <person name="Li J."/>
        </authorList>
    </citation>
    <scope>NUCLEOTIDE SEQUENCE</scope>
    <source>
        <strain evidence="5">JKM2019</strain>
        <tissue evidence="5">Whole body</tissue>
    </source>
</reference>
<name>A0A922I3A1_DERFA</name>
<reference evidence="6" key="4">
    <citation type="journal article" date="2022" name="Res Sq">
        <title>Comparative Genomics Reveals Insights into the Divergent Evolution of Astigmatic Mites and Household Pest Adaptations.</title>
        <authorList>
            <person name="Xiong Q."/>
            <person name="Wan A.T.-Y."/>
            <person name="Liu X.-Y."/>
            <person name="Fung C.S.-H."/>
            <person name="Xiao X."/>
            <person name="Malainual N."/>
            <person name="Hou J."/>
            <person name="Wang L."/>
            <person name="Wang M."/>
            <person name="Yang K."/>
            <person name="Cui Y."/>
            <person name="Leung E."/>
            <person name="Nong W."/>
            <person name="Shin S.-K."/>
            <person name="Au S."/>
            <person name="Jeong K.Y."/>
            <person name="Chew F.T."/>
            <person name="Hui J."/>
            <person name="Leung T.F."/>
            <person name="Tungtrongchitr A."/>
            <person name="Zhong N."/>
            <person name="Liu Z."/>
            <person name="Tsui S."/>
        </authorList>
    </citation>
    <scope>NUCLEOTIDE SEQUENCE</scope>
    <source>
        <strain evidence="6">Derf</strain>
        <tissue evidence="6">Whole organism</tissue>
    </source>
</reference>
<dbReference type="EMBL" id="SDOV01000001">
    <property type="protein sequence ID" value="KAH7645011.1"/>
    <property type="molecule type" value="Genomic_DNA"/>
</dbReference>
<evidence type="ECO:0000259" key="4">
    <source>
        <dbReference type="Pfam" id="PF05004"/>
    </source>
</evidence>
<accession>A0A922I3A1</accession>
<dbReference type="Gene3D" id="1.25.10.10">
    <property type="entry name" value="Leucine-rich Repeat Variant"/>
    <property type="match status" value="1"/>
</dbReference>
<reference evidence="6" key="1">
    <citation type="submission" date="2013-05" db="EMBL/GenBank/DDBJ databases">
        <authorList>
            <person name="Yim A.K.Y."/>
            <person name="Chan T.F."/>
            <person name="Ji K.M."/>
            <person name="Liu X.Y."/>
            <person name="Zhou J.W."/>
            <person name="Li R.Q."/>
            <person name="Yang K.Y."/>
            <person name="Li J."/>
            <person name="Li M."/>
            <person name="Law P.T.W."/>
            <person name="Wu Y.L."/>
            <person name="Cai Z.L."/>
            <person name="Qin H."/>
            <person name="Bao Y."/>
            <person name="Leung R.K.K."/>
            <person name="Ng P.K.S."/>
            <person name="Zou J."/>
            <person name="Zhong X.J."/>
            <person name="Ran P.X."/>
            <person name="Zhong N.S."/>
            <person name="Liu Z.G."/>
            <person name="Tsui S.K.W."/>
        </authorList>
    </citation>
    <scope>NUCLEOTIDE SEQUENCE</scope>
    <source>
        <strain evidence="6">Derf</strain>
        <tissue evidence="6">Whole organism</tissue>
    </source>
</reference>
<dbReference type="Proteomes" id="UP000828236">
    <property type="component" value="Unassembled WGS sequence"/>
</dbReference>
<dbReference type="InterPro" id="IPR039777">
    <property type="entry name" value="IFRD"/>
</dbReference>
<gene>
    <name evidence="6" type="primary">IFRD1</name>
    <name evidence="6" type="ORF">DERF_004447</name>
    <name evidence="5" type="ORF">HUG17_0549</name>
</gene>
<evidence type="ECO:0000313" key="6">
    <source>
        <dbReference type="EMBL" id="KAH9520757.1"/>
    </source>
</evidence>
<evidence type="ECO:0000313" key="7">
    <source>
        <dbReference type="Proteomes" id="UP000790347"/>
    </source>
</evidence>
<dbReference type="Proteomes" id="UP000790347">
    <property type="component" value="Unassembled WGS sequence"/>
</dbReference>
<dbReference type="InterPro" id="IPR011989">
    <property type="entry name" value="ARM-like"/>
</dbReference>
<comment type="caution">
    <text evidence="6">The sequence shown here is derived from an EMBL/GenBank/DDBJ whole genome shotgun (WGS) entry which is preliminary data.</text>
</comment>
<proteinExistence type="inferred from homology"/>
<keyword evidence="7" id="KW-1185">Reference proteome</keyword>
<evidence type="ECO:0000259" key="3">
    <source>
        <dbReference type="Pfam" id="PF04836"/>
    </source>
</evidence>
<dbReference type="Pfam" id="PF05004">
    <property type="entry name" value="IFRD"/>
    <property type="match status" value="1"/>
</dbReference>
<feature type="domain" description="Interferon-related developmental regulator N-terminal" evidence="4">
    <location>
        <begin position="84"/>
        <end position="356"/>
    </location>
</feature>
<comment type="similarity">
    <text evidence="1">Belongs to the IFRD family.</text>
</comment>
<protein>
    <submittedName>
        <fullName evidence="6">Interferon- developmental regulator 1</fullName>
    </submittedName>
</protein>
<dbReference type="AlphaFoldDB" id="A0A922I3A1"/>
<reference evidence="5" key="3">
    <citation type="journal article" date="2021" name="World Allergy Organ. J.">
        <title>Chromosome-level assembly of Dermatophagoides farinae genome and transcriptome reveals two novel allergens Der f 37 and Der f 39.</title>
        <authorList>
            <person name="Chen J."/>
            <person name="Cai Z."/>
            <person name="Fan D."/>
            <person name="Hu J."/>
            <person name="Hou Y."/>
            <person name="He Y."/>
            <person name="Zhang Z."/>
            <person name="Zhao Z."/>
            <person name="Gao P."/>
            <person name="Hu W."/>
            <person name="Sun J."/>
            <person name="Li J."/>
            <person name="Ji K."/>
        </authorList>
    </citation>
    <scope>NUCLEOTIDE SEQUENCE</scope>
    <source>
        <strain evidence="5">JKM2019</strain>
    </source>
</reference>
<dbReference type="InterPro" id="IPR016024">
    <property type="entry name" value="ARM-type_fold"/>
</dbReference>
<feature type="region of interest" description="Disordered" evidence="2">
    <location>
        <begin position="426"/>
        <end position="455"/>
    </location>
</feature>
<dbReference type="PANTHER" id="PTHR12354:SF1">
    <property type="entry name" value="INTERFERON-RELATED DEVELOPMENTAL REGULATOR 1"/>
    <property type="match status" value="1"/>
</dbReference>
<evidence type="ECO:0000313" key="5">
    <source>
        <dbReference type="EMBL" id="KAH7645011.1"/>
    </source>
</evidence>
<dbReference type="EMBL" id="ASGP02000002">
    <property type="protein sequence ID" value="KAH9520757.1"/>
    <property type="molecule type" value="Genomic_DNA"/>
</dbReference>
<dbReference type="InterPro" id="IPR007701">
    <property type="entry name" value="Interferon-rel_develop_reg_N"/>
</dbReference>
<evidence type="ECO:0000256" key="1">
    <source>
        <dbReference type="ARBA" id="ARBA00008828"/>
    </source>
</evidence>
<feature type="domain" description="Interferon-related developmental regulator C-terminal" evidence="3">
    <location>
        <begin position="401"/>
        <end position="450"/>
    </location>
</feature>
<organism evidence="6 7">
    <name type="scientific">Dermatophagoides farinae</name>
    <name type="common">American house dust mite</name>
    <dbReference type="NCBI Taxonomy" id="6954"/>
    <lineage>
        <taxon>Eukaryota</taxon>
        <taxon>Metazoa</taxon>
        <taxon>Ecdysozoa</taxon>
        <taxon>Arthropoda</taxon>
        <taxon>Chelicerata</taxon>
        <taxon>Arachnida</taxon>
        <taxon>Acari</taxon>
        <taxon>Acariformes</taxon>
        <taxon>Sarcoptiformes</taxon>
        <taxon>Astigmata</taxon>
        <taxon>Psoroptidia</taxon>
        <taxon>Analgoidea</taxon>
        <taxon>Pyroglyphidae</taxon>
        <taxon>Dermatophagoidinae</taxon>
        <taxon>Dermatophagoides</taxon>
    </lineage>
</organism>
<dbReference type="SUPFAM" id="SSF48371">
    <property type="entry name" value="ARM repeat"/>
    <property type="match status" value="1"/>
</dbReference>
<dbReference type="PANTHER" id="PTHR12354">
    <property type="entry name" value="INTERFERON-RELATED DEVELOPMENTAL REGULATOR"/>
    <property type="match status" value="1"/>
</dbReference>
<dbReference type="Pfam" id="PF04836">
    <property type="entry name" value="IFRD_C"/>
    <property type="match status" value="1"/>
</dbReference>
<dbReference type="InterPro" id="IPR006921">
    <property type="entry name" value="Interferon-rel_develop_reg_C"/>
</dbReference>